<keyword evidence="7" id="KW-1185">Reference proteome</keyword>
<dbReference type="CDD" id="cd00609">
    <property type="entry name" value="AAT_like"/>
    <property type="match status" value="1"/>
</dbReference>
<dbReference type="Gene3D" id="3.90.1150.10">
    <property type="entry name" value="Aspartate Aminotransferase, domain 1"/>
    <property type="match status" value="1"/>
</dbReference>
<dbReference type="GO" id="GO:0016212">
    <property type="term" value="F:kynurenine-oxoglutarate transaminase activity"/>
    <property type="evidence" value="ECO:0007669"/>
    <property type="project" value="TreeGrafter"/>
</dbReference>
<dbReference type="RefSeq" id="WP_119425138.1">
    <property type="nucleotide sequence ID" value="NZ_QQXK01000021.1"/>
</dbReference>
<dbReference type="Pfam" id="PF00155">
    <property type="entry name" value="Aminotran_1_2"/>
    <property type="match status" value="1"/>
</dbReference>
<dbReference type="PANTHER" id="PTHR43807:SF20">
    <property type="entry name" value="FI04487P"/>
    <property type="match status" value="1"/>
</dbReference>
<keyword evidence="4" id="KW-0663">Pyridoxal phosphate</keyword>
<evidence type="ECO:0000256" key="3">
    <source>
        <dbReference type="ARBA" id="ARBA00022679"/>
    </source>
</evidence>
<dbReference type="InterPro" id="IPR051326">
    <property type="entry name" value="Kynurenine-oxoglutarate_AT"/>
</dbReference>
<dbReference type="Gene3D" id="3.40.640.10">
    <property type="entry name" value="Type I PLP-dependent aspartate aminotransferase-like (Major domain)"/>
    <property type="match status" value="1"/>
</dbReference>
<comment type="caution">
    <text evidence="6">The sequence shown here is derived from an EMBL/GenBank/DDBJ whole genome shotgun (WGS) entry which is preliminary data.</text>
</comment>
<dbReference type="InterPro" id="IPR015422">
    <property type="entry name" value="PyrdxlP-dep_Trfase_small"/>
</dbReference>
<comment type="cofactor">
    <cofactor evidence="1">
        <name>pyridoxal 5'-phosphate</name>
        <dbReference type="ChEBI" id="CHEBI:597326"/>
    </cofactor>
</comment>
<evidence type="ECO:0000256" key="4">
    <source>
        <dbReference type="ARBA" id="ARBA00022898"/>
    </source>
</evidence>
<reference evidence="6 7" key="1">
    <citation type="submission" date="2018-07" db="EMBL/GenBank/DDBJ databases">
        <title>Arthrobacter sp. nov., isolated from raw cow's milk with high bacterial count.</title>
        <authorList>
            <person name="Hahne J."/>
            <person name="Isele D."/>
            <person name="Lipski A."/>
        </authorList>
    </citation>
    <scope>NUCLEOTIDE SEQUENCE [LARGE SCALE GENOMIC DNA]</scope>
    <source>
        <strain evidence="6 7">JZ R-35</strain>
    </source>
</reference>
<evidence type="ECO:0000256" key="1">
    <source>
        <dbReference type="ARBA" id="ARBA00001933"/>
    </source>
</evidence>
<dbReference type="InterPro" id="IPR015421">
    <property type="entry name" value="PyrdxlP-dep_Trfase_major"/>
</dbReference>
<sequence length="419" mass="43575">MTSHPAHHHDNGTTTPWLRAAAGARLLGASGAPAPTIFEEMTALAQAHGALNLGQGFPDDEPPRPLREIAAAGIAAGANQYAPGSGILPLREAIAAHQERFYGLTLSPATDVVVTTGATEAIAATLLAFCTPGSNVVVLEPFYDSYGAIARLAGAELNPVPLHAPDFQPRLEDLEAAVDENTAVIIVNDPHNPTGARFTEATRRALVAAAQRSGAVLLADEVYEHLVFDGEHRPLAAVPGAFDRTVTVSSGGKTFSATGWKIGWATGPSDLISAVRTVKQFLSYSSGPAYQPAIAEGLGLPESFFRERAASLASRAVLLGDGLESTGATVFRPQAGYFVVADLAPLGVTDATALARRLPAALGVVGIPVGVFATPPHEGLYASMLRLAHCKREDVIVQATARLRDGLPSLASAQKGEAR</sequence>
<evidence type="ECO:0000313" key="7">
    <source>
        <dbReference type="Proteomes" id="UP000265419"/>
    </source>
</evidence>
<dbReference type="SUPFAM" id="SSF53383">
    <property type="entry name" value="PLP-dependent transferases"/>
    <property type="match status" value="1"/>
</dbReference>
<proteinExistence type="predicted"/>
<evidence type="ECO:0000259" key="5">
    <source>
        <dbReference type="Pfam" id="PF00155"/>
    </source>
</evidence>
<feature type="domain" description="Aminotransferase class I/classII large" evidence="5">
    <location>
        <begin position="51"/>
        <end position="378"/>
    </location>
</feature>
<dbReference type="Proteomes" id="UP000265419">
    <property type="component" value="Unassembled WGS sequence"/>
</dbReference>
<evidence type="ECO:0000256" key="2">
    <source>
        <dbReference type="ARBA" id="ARBA00022576"/>
    </source>
</evidence>
<keyword evidence="2 6" id="KW-0032">Aminotransferase</keyword>
<organism evidence="6 7">
    <name type="scientific">Galactobacter valiniphilus</name>
    <dbReference type="NCBI Taxonomy" id="2676122"/>
    <lineage>
        <taxon>Bacteria</taxon>
        <taxon>Bacillati</taxon>
        <taxon>Actinomycetota</taxon>
        <taxon>Actinomycetes</taxon>
        <taxon>Micrococcales</taxon>
        <taxon>Micrococcaceae</taxon>
        <taxon>Galactobacter</taxon>
    </lineage>
</organism>
<evidence type="ECO:0000313" key="6">
    <source>
        <dbReference type="EMBL" id="RII41758.1"/>
    </source>
</evidence>
<keyword evidence="3 6" id="KW-0808">Transferase</keyword>
<dbReference type="InterPro" id="IPR004839">
    <property type="entry name" value="Aminotransferase_I/II_large"/>
</dbReference>
<dbReference type="GO" id="GO:0030170">
    <property type="term" value="F:pyridoxal phosphate binding"/>
    <property type="evidence" value="ECO:0007669"/>
    <property type="project" value="InterPro"/>
</dbReference>
<dbReference type="GO" id="GO:0005737">
    <property type="term" value="C:cytoplasm"/>
    <property type="evidence" value="ECO:0007669"/>
    <property type="project" value="TreeGrafter"/>
</dbReference>
<dbReference type="PANTHER" id="PTHR43807">
    <property type="entry name" value="FI04487P"/>
    <property type="match status" value="1"/>
</dbReference>
<name>A0A399J8C1_9MICC</name>
<dbReference type="AlphaFoldDB" id="A0A399J8C1"/>
<gene>
    <name evidence="6" type="ORF">DWB68_10765</name>
</gene>
<protein>
    <submittedName>
        <fullName evidence="6">Aminotransferase class I/II-fold pyridoxal phosphate-dependent enzyme</fullName>
    </submittedName>
</protein>
<dbReference type="EMBL" id="QQXK01000021">
    <property type="protein sequence ID" value="RII41758.1"/>
    <property type="molecule type" value="Genomic_DNA"/>
</dbReference>
<dbReference type="InterPro" id="IPR015424">
    <property type="entry name" value="PyrdxlP-dep_Trfase"/>
</dbReference>
<accession>A0A399J8C1</accession>